<reference evidence="13" key="2">
    <citation type="journal article" date="2021" name="Data Brief">
        <title>Draft genome sequence data of the facultative, thermophilic, xylanolytic bacterium Paenibacillus sp. strain DA-C8.</title>
        <authorList>
            <person name="Chhe C."/>
            <person name="Uke A."/>
            <person name="Baramee S."/>
            <person name="Ungkulpasvich U."/>
            <person name="Tachaapaikoon C."/>
            <person name="Pason P."/>
            <person name="Waeonukul R."/>
            <person name="Ratanakhanokchai K."/>
            <person name="Kosugi A."/>
        </authorList>
    </citation>
    <scope>NUCLEOTIDE SEQUENCE</scope>
    <source>
        <strain evidence="13">DA-C8</strain>
    </source>
</reference>
<feature type="binding site" evidence="10">
    <location>
        <position position="247"/>
    </location>
    <ligand>
        <name>Zn(2+)</name>
        <dbReference type="ChEBI" id="CHEBI:29105"/>
    </ligand>
</feature>
<dbReference type="GO" id="GO:0005737">
    <property type="term" value="C:cytoplasm"/>
    <property type="evidence" value="ECO:0007669"/>
    <property type="project" value="UniProtKB-SubCell"/>
</dbReference>
<dbReference type="EC" id="3.6.1.-" evidence="10"/>
<dbReference type="EMBL" id="BMAQ01000006">
    <property type="protein sequence ID" value="GFR37793.1"/>
    <property type="molecule type" value="Genomic_DNA"/>
</dbReference>
<evidence type="ECO:0000313" key="14">
    <source>
        <dbReference type="Proteomes" id="UP000654993"/>
    </source>
</evidence>
<feature type="binding site" evidence="10">
    <location>
        <position position="260"/>
    </location>
    <ligand>
        <name>Zn(2+)</name>
        <dbReference type="ChEBI" id="CHEBI:29105"/>
    </ligand>
</feature>
<dbReference type="InterPro" id="IPR030378">
    <property type="entry name" value="G_CP_dom"/>
</dbReference>
<evidence type="ECO:0000256" key="2">
    <source>
        <dbReference type="ARBA" id="ARBA00022517"/>
    </source>
</evidence>
<dbReference type="GO" id="GO:0003924">
    <property type="term" value="F:GTPase activity"/>
    <property type="evidence" value="ECO:0007669"/>
    <property type="project" value="UniProtKB-UniRule"/>
</dbReference>
<dbReference type="RefSeq" id="WP_200966056.1">
    <property type="nucleotide sequence ID" value="NZ_BMAQ01000006.1"/>
</dbReference>
<dbReference type="GO" id="GO:0005525">
    <property type="term" value="F:GTP binding"/>
    <property type="evidence" value="ECO:0007669"/>
    <property type="project" value="UniProtKB-UniRule"/>
</dbReference>
<protein>
    <recommendedName>
        <fullName evidence="10">Small ribosomal subunit biogenesis GTPase RsgA</fullName>
        <ecNumber evidence="10">3.6.1.-</ecNumber>
    </recommendedName>
</protein>
<dbReference type="GO" id="GO:0046872">
    <property type="term" value="F:metal ion binding"/>
    <property type="evidence" value="ECO:0007669"/>
    <property type="project" value="UniProtKB-KW"/>
</dbReference>
<keyword evidence="7 10" id="KW-0862">Zinc</keyword>
<dbReference type="SUPFAM" id="SSF52540">
    <property type="entry name" value="P-loop containing nucleoside triphosphate hydrolases"/>
    <property type="match status" value="1"/>
</dbReference>
<dbReference type="Pfam" id="PF03193">
    <property type="entry name" value="RsgA_GTPase"/>
    <property type="match status" value="1"/>
</dbReference>
<feature type="binding site" evidence="10">
    <location>
        <position position="254"/>
    </location>
    <ligand>
        <name>Zn(2+)</name>
        <dbReference type="ChEBI" id="CHEBI:29105"/>
    </ligand>
</feature>
<comment type="cofactor">
    <cofactor evidence="10">
        <name>Zn(2+)</name>
        <dbReference type="ChEBI" id="CHEBI:29105"/>
    </cofactor>
    <text evidence="10">Binds 1 zinc ion per subunit.</text>
</comment>
<feature type="domain" description="CP-type G" evidence="12">
    <location>
        <begin position="65"/>
        <end position="224"/>
    </location>
</feature>
<dbReference type="PROSITE" id="PS51721">
    <property type="entry name" value="G_CP"/>
    <property type="match status" value="1"/>
</dbReference>
<sequence length="298" mass="32958">MARGLIVKALSGFYYVMPDDGGETVQCRARGVFKVRGITPLVGDRVHFEVEATGEGTVTEIEPRTSELVRPPIANVDTAVLVFSIAEPAVSHLLLDRFLVHVELAGLTPIICFSKKDLGKDPQELEAAMRKYTNIGYEVFATSSVHGDGTDELVQRLTGHISVFAGQSGVGKSTLLNAMIPGLDLETREISRRLGRGKHTTRHVELIPLPQSGWIADTPGFSQLDFTIEPEELTLGFRELREAAESCKFRGCLHISEPGCAVTEGLQEGCIDPTRYEHYKVFLEEVKEAKEKRRRNPR</sequence>
<dbReference type="NCBIfam" id="TIGR00157">
    <property type="entry name" value="ribosome small subunit-dependent GTPase A"/>
    <property type="match status" value="1"/>
</dbReference>
<dbReference type="InterPro" id="IPR031944">
    <property type="entry name" value="RsgA_N"/>
</dbReference>
<dbReference type="InterPro" id="IPR010914">
    <property type="entry name" value="RsgA_GTPase_dom"/>
</dbReference>
<dbReference type="PANTHER" id="PTHR32120:SF11">
    <property type="entry name" value="SMALL RIBOSOMAL SUBUNIT BIOGENESIS GTPASE RSGA 1, MITOCHONDRIAL-RELATED"/>
    <property type="match status" value="1"/>
</dbReference>
<dbReference type="Gene3D" id="3.40.50.300">
    <property type="entry name" value="P-loop containing nucleotide triphosphate hydrolases"/>
    <property type="match status" value="1"/>
</dbReference>
<keyword evidence="2 10" id="KW-0690">Ribosome biogenesis</keyword>
<evidence type="ECO:0000256" key="3">
    <source>
        <dbReference type="ARBA" id="ARBA00022723"/>
    </source>
</evidence>
<dbReference type="PROSITE" id="PS50936">
    <property type="entry name" value="ENGC_GTPASE"/>
    <property type="match status" value="1"/>
</dbReference>
<keyword evidence="5 10" id="KW-0547">Nucleotide-binding</keyword>
<feature type="binding site" evidence="10">
    <location>
        <begin position="166"/>
        <end position="174"/>
    </location>
    <ligand>
        <name>GTP</name>
        <dbReference type="ChEBI" id="CHEBI:37565"/>
    </ligand>
</feature>
<dbReference type="Proteomes" id="UP000654993">
    <property type="component" value="Unassembled WGS sequence"/>
</dbReference>
<keyword evidence="1 10" id="KW-0963">Cytoplasm</keyword>
<organism evidence="13 14">
    <name type="scientific">Insulibacter thermoxylanivorax</name>
    <dbReference type="NCBI Taxonomy" id="2749268"/>
    <lineage>
        <taxon>Bacteria</taxon>
        <taxon>Bacillati</taxon>
        <taxon>Bacillota</taxon>
        <taxon>Bacilli</taxon>
        <taxon>Bacillales</taxon>
        <taxon>Paenibacillaceae</taxon>
        <taxon>Insulibacter</taxon>
    </lineage>
</organism>
<gene>
    <name evidence="10 13" type="primary">rsgA</name>
    <name evidence="13" type="ORF">PRECH8_10890</name>
</gene>
<dbReference type="GO" id="GO:0042274">
    <property type="term" value="P:ribosomal small subunit biogenesis"/>
    <property type="evidence" value="ECO:0007669"/>
    <property type="project" value="UniProtKB-UniRule"/>
</dbReference>
<evidence type="ECO:0000259" key="11">
    <source>
        <dbReference type="PROSITE" id="PS50936"/>
    </source>
</evidence>
<keyword evidence="9 10" id="KW-0342">GTP-binding</keyword>
<dbReference type="Pfam" id="PF16745">
    <property type="entry name" value="RsgA_N"/>
    <property type="match status" value="1"/>
</dbReference>
<evidence type="ECO:0000259" key="12">
    <source>
        <dbReference type="PROSITE" id="PS51721"/>
    </source>
</evidence>
<keyword evidence="8 10" id="KW-0694">RNA-binding</keyword>
<evidence type="ECO:0000256" key="7">
    <source>
        <dbReference type="ARBA" id="ARBA00022833"/>
    </source>
</evidence>
<accession>A0A916VFE4</accession>
<evidence type="ECO:0000256" key="8">
    <source>
        <dbReference type="ARBA" id="ARBA00022884"/>
    </source>
</evidence>
<feature type="binding site" evidence="10">
    <location>
        <position position="252"/>
    </location>
    <ligand>
        <name>Zn(2+)</name>
        <dbReference type="ChEBI" id="CHEBI:29105"/>
    </ligand>
</feature>
<dbReference type="InterPro" id="IPR027417">
    <property type="entry name" value="P-loop_NTPase"/>
</dbReference>
<keyword evidence="14" id="KW-1185">Reference proteome</keyword>
<comment type="function">
    <text evidence="10">One of several proteins that assist in the late maturation steps of the functional core of the 30S ribosomal subunit. Helps release RbfA from mature subunits. May play a role in the assembly of ribosomal proteins into the subunit. Circularly permuted GTPase that catalyzes slow GTP hydrolysis, GTPase activity is stimulated by the 30S ribosomal subunit.</text>
</comment>
<dbReference type="PANTHER" id="PTHR32120">
    <property type="entry name" value="SMALL RIBOSOMAL SUBUNIT BIOGENESIS GTPASE RSGA"/>
    <property type="match status" value="1"/>
</dbReference>
<evidence type="ECO:0000256" key="9">
    <source>
        <dbReference type="ARBA" id="ARBA00023134"/>
    </source>
</evidence>
<comment type="subunit">
    <text evidence="10">Monomer. Associates with 30S ribosomal subunit, binds 16S rRNA.</text>
</comment>
<keyword evidence="6 10" id="KW-0378">Hydrolase</keyword>
<dbReference type="SUPFAM" id="SSF50249">
    <property type="entry name" value="Nucleic acid-binding proteins"/>
    <property type="match status" value="1"/>
</dbReference>
<comment type="subcellular location">
    <subcellularLocation>
        <location evidence="10">Cytoplasm</location>
    </subcellularLocation>
</comment>
<proteinExistence type="inferred from homology"/>
<reference evidence="13" key="1">
    <citation type="submission" date="2020-08" db="EMBL/GenBank/DDBJ databases">
        <authorList>
            <person name="Uke A."/>
            <person name="Chhe C."/>
            <person name="Baramee S."/>
            <person name="Kosugi A."/>
        </authorList>
    </citation>
    <scope>NUCLEOTIDE SEQUENCE</scope>
    <source>
        <strain evidence="13">DA-C8</strain>
    </source>
</reference>
<dbReference type="HAMAP" id="MF_01820">
    <property type="entry name" value="GTPase_RsgA"/>
    <property type="match status" value="1"/>
</dbReference>
<dbReference type="CDD" id="cd04466">
    <property type="entry name" value="S1_YloQ_GTPase"/>
    <property type="match status" value="1"/>
</dbReference>
<keyword evidence="3 10" id="KW-0479">Metal-binding</keyword>
<dbReference type="GO" id="GO:0019843">
    <property type="term" value="F:rRNA binding"/>
    <property type="evidence" value="ECO:0007669"/>
    <property type="project" value="UniProtKB-KW"/>
</dbReference>
<dbReference type="CDD" id="cd01854">
    <property type="entry name" value="YjeQ_EngC"/>
    <property type="match status" value="1"/>
</dbReference>
<evidence type="ECO:0000313" key="13">
    <source>
        <dbReference type="EMBL" id="GFR37793.1"/>
    </source>
</evidence>
<feature type="binding site" evidence="10">
    <location>
        <begin position="114"/>
        <end position="117"/>
    </location>
    <ligand>
        <name>GTP</name>
        <dbReference type="ChEBI" id="CHEBI:37565"/>
    </ligand>
</feature>
<dbReference type="Gene3D" id="2.40.50.140">
    <property type="entry name" value="Nucleic acid-binding proteins"/>
    <property type="match status" value="1"/>
</dbReference>
<evidence type="ECO:0000256" key="5">
    <source>
        <dbReference type="ARBA" id="ARBA00022741"/>
    </source>
</evidence>
<feature type="domain" description="EngC GTPase" evidence="11">
    <location>
        <begin position="74"/>
        <end position="222"/>
    </location>
</feature>
<dbReference type="InterPro" id="IPR012340">
    <property type="entry name" value="NA-bd_OB-fold"/>
</dbReference>
<dbReference type="AlphaFoldDB" id="A0A916VFE4"/>
<evidence type="ECO:0000256" key="4">
    <source>
        <dbReference type="ARBA" id="ARBA00022730"/>
    </source>
</evidence>
<evidence type="ECO:0000256" key="10">
    <source>
        <dbReference type="HAMAP-Rule" id="MF_01820"/>
    </source>
</evidence>
<dbReference type="InterPro" id="IPR004881">
    <property type="entry name" value="Ribosome_biogen_GTPase_RsgA"/>
</dbReference>
<evidence type="ECO:0000256" key="1">
    <source>
        <dbReference type="ARBA" id="ARBA00022490"/>
    </source>
</evidence>
<name>A0A916VFE4_9BACL</name>
<dbReference type="Gene3D" id="1.10.40.50">
    <property type="entry name" value="Probable gtpase engc, domain 3"/>
    <property type="match status" value="1"/>
</dbReference>
<comment type="similarity">
    <text evidence="10">Belongs to the TRAFAC class YlqF/YawG GTPase family. RsgA subfamily.</text>
</comment>
<keyword evidence="4 10" id="KW-0699">rRNA-binding</keyword>
<comment type="caution">
    <text evidence="13">The sequence shown here is derived from an EMBL/GenBank/DDBJ whole genome shotgun (WGS) entry which is preliminary data.</text>
</comment>
<evidence type="ECO:0000256" key="6">
    <source>
        <dbReference type="ARBA" id="ARBA00022801"/>
    </source>
</evidence>